<feature type="compositionally biased region" description="Low complexity" evidence="1">
    <location>
        <begin position="140"/>
        <end position="151"/>
    </location>
</feature>
<dbReference type="RefSeq" id="WP_147333100.1">
    <property type="nucleotide sequence ID" value="NZ_CP011509.1"/>
</dbReference>
<proteinExistence type="predicted"/>
<protein>
    <submittedName>
        <fullName evidence="2">Uncharacterized protein</fullName>
    </submittedName>
</protein>
<evidence type="ECO:0000313" key="2">
    <source>
        <dbReference type="EMBL" id="REG26586.1"/>
    </source>
</evidence>
<evidence type="ECO:0000256" key="1">
    <source>
        <dbReference type="SAM" id="MobiDB-lite"/>
    </source>
</evidence>
<organism evidence="2 3">
    <name type="scientific">Archangium gephyra</name>
    <dbReference type="NCBI Taxonomy" id="48"/>
    <lineage>
        <taxon>Bacteria</taxon>
        <taxon>Pseudomonadati</taxon>
        <taxon>Myxococcota</taxon>
        <taxon>Myxococcia</taxon>
        <taxon>Myxococcales</taxon>
        <taxon>Cystobacterineae</taxon>
        <taxon>Archangiaceae</taxon>
        <taxon>Archangium</taxon>
    </lineage>
</organism>
<dbReference type="Proteomes" id="UP000256345">
    <property type="component" value="Unassembled WGS sequence"/>
</dbReference>
<gene>
    <name evidence="2" type="ORF">ATI61_111135</name>
</gene>
<keyword evidence="3" id="KW-1185">Reference proteome</keyword>
<accession>A0ABX9JSY1</accession>
<comment type="caution">
    <text evidence="2">The sequence shown here is derived from an EMBL/GenBank/DDBJ whole genome shotgun (WGS) entry which is preliminary data.</text>
</comment>
<reference evidence="2 3" key="1">
    <citation type="submission" date="2018-08" db="EMBL/GenBank/DDBJ databases">
        <title>Genomic Encyclopedia of Archaeal and Bacterial Type Strains, Phase II (KMG-II): from individual species to whole genera.</title>
        <authorList>
            <person name="Goeker M."/>
        </authorList>
    </citation>
    <scope>NUCLEOTIDE SEQUENCE [LARGE SCALE GENOMIC DNA]</scope>
    <source>
        <strain evidence="2 3">DSM 2261</strain>
    </source>
</reference>
<evidence type="ECO:0000313" key="3">
    <source>
        <dbReference type="Proteomes" id="UP000256345"/>
    </source>
</evidence>
<sequence length="385" mass="42065">MRTPLGCLAGQVAISLLTVLVIPFGARAANEGEIQNYIISISRLYESLDYELALNRVQLARQVPRGTEEEITLSLYEGIILCEMGKQGPGSASFRAALLLRPDAKLPVQVAPKVETLFESVRKQVKDELAPLVEQRETKSSSNEAPSAPSPTKMAVKEELPSTPPARVAVASTPKTSGMPGQMRVGVGGDLFFESSRMTGTWSINNSRTDESFDYTSLGFLSATAWLTTSTPMLNERLRVGAGLRIFGNYTAGGGNQFGFGLLNEAFAIGEYALPLNNKTEFLCGGRVGLSLLVPNSEFETEIRQLQEQGVNVWSVPRMGWLLGLSGGARRQMSDRIWLRADVLVQLEQQYLFDTSQEISGFRFTKNWSTLAVRLGLTLGAEFAL</sequence>
<feature type="region of interest" description="Disordered" evidence="1">
    <location>
        <begin position="132"/>
        <end position="181"/>
    </location>
</feature>
<name>A0ABX9JSY1_9BACT</name>
<dbReference type="EMBL" id="QUMU01000011">
    <property type="protein sequence ID" value="REG26586.1"/>
    <property type="molecule type" value="Genomic_DNA"/>
</dbReference>